<protein>
    <submittedName>
        <fullName evidence="2">Uncharacterized protein</fullName>
    </submittedName>
</protein>
<name>A0A9P8PKI1_WICPI</name>
<reference evidence="2" key="2">
    <citation type="submission" date="2021-01" db="EMBL/GenBank/DDBJ databases">
        <authorList>
            <person name="Schikora-Tamarit M.A."/>
        </authorList>
    </citation>
    <scope>NUCLEOTIDE SEQUENCE</scope>
    <source>
        <strain evidence="2">CBS2887</strain>
    </source>
</reference>
<evidence type="ECO:0000256" key="1">
    <source>
        <dbReference type="SAM" id="MobiDB-lite"/>
    </source>
</evidence>
<dbReference type="Proteomes" id="UP000774326">
    <property type="component" value="Unassembled WGS sequence"/>
</dbReference>
<evidence type="ECO:0000313" key="3">
    <source>
        <dbReference type="Proteomes" id="UP000774326"/>
    </source>
</evidence>
<dbReference type="AlphaFoldDB" id="A0A9P8PKI1"/>
<reference evidence="2" key="1">
    <citation type="journal article" date="2021" name="Open Biol.">
        <title>Shared evolutionary footprints suggest mitochondrial oxidative damage underlies multiple complex I losses in fungi.</title>
        <authorList>
            <person name="Schikora-Tamarit M.A."/>
            <person name="Marcet-Houben M."/>
            <person name="Nosek J."/>
            <person name="Gabaldon T."/>
        </authorList>
    </citation>
    <scope>NUCLEOTIDE SEQUENCE</scope>
    <source>
        <strain evidence="2">CBS2887</strain>
    </source>
</reference>
<keyword evidence="3" id="KW-1185">Reference proteome</keyword>
<feature type="region of interest" description="Disordered" evidence="1">
    <location>
        <begin position="22"/>
        <end position="47"/>
    </location>
</feature>
<comment type="caution">
    <text evidence="2">The sequence shown here is derived from an EMBL/GenBank/DDBJ whole genome shotgun (WGS) entry which is preliminary data.</text>
</comment>
<gene>
    <name evidence="2" type="ORF">WICPIJ_009668</name>
</gene>
<dbReference type="EMBL" id="JAEUBG010005584">
    <property type="protein sequence ID" value="KAH3673757.1"/>
    <property type="molecule type" value="Genomic_DNA"/>
</dbReference>
<feature type="compositionally biased region" description="Basic and acidic residues" evidence="1">
    <location>
        <begin position="22"/>
        <end position="36"/>
    </location>
</feature>
<evidence type="ECO:0000313" key="2">
    <source>
        <dbReference type="EMBL" id="KAH3673757.1"/>
    </source>
</evidence>
<sequence>MTPWSRVESHINTADWLVAKDTMPDLGKDGKEKLESESAQPQVPKIKGPTKLRRREYFYASLLSESLTHIVNFKDFKSPEFIKSNVQFVNAFLSSMVERRRSDH</sequence>
<proteinExistence type="predicted"/>
<organism evidence="2 3">
    <name type="scientific">Wickerhamomyces pijperi</name>
    <name type="common">Yeast</name>
    <name type="synonym">Pichia pijperi</name>
    <dbReference type="NCBI Taxonomy" id="599730"/>
    <lineage>
        <taxon>Eukaryota</taxon>
        <taxon>Fungi</taxon>
        <taxon>Dikarya</taxon>
        <taxon>Ascomycota</taxon>
        <taxon>Saccharomycotina</taxon>
        <taxon>Saccharomycetes</taxon>
        <taxon>Phaffomycetales</taxon>
        <taxon>Wickerhamomycetaceae</taxon>
        <taxon>Wickerhamomyces</taxon>
    </lineage>
</organism>
<accession>A0A9P8PKI1</accession>